<comment type="caution">
    <text evidence="2">The sequence shown here is derived from an EMBL/GenBank/DDBJ whole genome shotgun (WGS) entry which is preliminary data.</text>
</comment>
<dbReference type="PROSITE" id="PS50181">
    <property type="entry name" value="FBOX"/>
    <property type="match status" value="1"/>
</dbReference>
<accession>A0AAV3RJT0</accession>
<dbReference type="AlphaFoldDB" id="A0AAV3RJT0"/>
<organism evidence="2 3">
    <name type="scientific">Lithospermum erythrorhizon</name>
    <name type="common">Purple gromwell</name>
    <name type="synonym">Lithospermum officinale var. erythrorhizon</name>
    <dbReference type="NCBI Taxonomy" id="34254"/>
    <lineage>
        <taxon>Eukaryota</taxon>
        <taxon>Viridiplantae</taxon>
        <taxon>Streptophyta</taxon>
        <taxon>Embryophyta</taxon>
        <taxon>Tracheophyta</taxon>
        <taxon>Spermatophyta</taxon>
        <taxon>Magnoliopsida</taxon>
        <taxon>eudicotyledons</taxon>
        <taxon>Gunneridae</taxon>
        <taxon>Pentapetalae</taxon>
        <taxon>asterids</taxon>
        <taxon>lamiids</taxon>
        <taxon>Boraginales</taxon>
        <taxon>Boraginaceae</taxon>
        <taxon>Boraginoideae</taxon>
        <taxon>Lithospermeae</taxon>
        <taxon>Lithospermum</taxon>
    </lineage>
</organism>
<dbReference type="PANTHER" id="PTHR31482:SF18">
    <property type="entry name" value="ESTS AU081301(E20138)"/>
    <property type="match status" value="1"/>
</dbReference>
<sequence length="363" mass="42042">MPEFSLSWFLCSHCSVISRVGKSRVFSRVLHSLKMKLTIKKTAAVKSPVEKDDLTLLDLPDSILECILERLPSEGLNSMAGVSTALRNMCISDHLWEKHMKQKWGEVIGPAAYRKWLCYIATQKEIAILESKKRKMDFDSFENIWPLFKTRTLEDDNSHRLQGSIPVDSVMAWYLSLETGKSSFPAQVYNRESQNGHVGFMLSCYDAEVFYDCHTNTFTARFHGRLVIEENIEWNRLRKPVIDSPPEFLHTSSCLNDLKPNDHIEIQWRRSKDLPYGWWYGVVGHLESCNSDAAYCQCHKNDTVVLEFTQYSHGSRWHRAVIDRNKHREVGNEVDGFYGGIRKLDSEEEISKWKSLWPNSTLD</sequence>
<dbReference type="PANTHER" id="PTHR31482">
    <property type="entry name" value="ESTS AU081301(E20138)"/>
    <property type="match status" value="1"/>
</dbReference>
<dbReference type="SMART" id="SM00256">
    <property type="entry name" value="FBOX"/>
    <property type="match status" value="1"/>
</dbReference>
<name>A0AAV3RJT0_LITER</name>
<dbReference type="InterPro" id="IPR001810">
    <property type="entry name" value="F-box_dom"/>
</dbReference>
<dbReference type="InterPro" id="IPR036047">
    <property type="entry name" value="F-box-like_dom_sf"/>
</dbReference>
<evidence type="ECO:0000259" key="1">
    <source>
        <dbReference type="PROSITE" id="PS50181"/>
    </source>
</evidence>
<proteinExistence type="predicted"/>
<dbReference type="SUPFAM" id="SSF81383">
    <property type="entry name" value="F-box domain"/>
    <property type="match status" value="1"/>
</dbReference>
<dbReference type="Pfam" id="PF00646">
    <property type="entry name" value="F-box"/>
    <property type="match status" value="1"/>
</dbReference>
<keyword evidence="3" id="KW-1185">Reference proteome</keyword>
<protein>
    <recommendedName>
        <fullName evidence="1">F-box domain-containing protein</fullName>
    </recommendedName>
</protein>
<dbReference type="Gene3D" id="1.20.1280.50">
    <property type="match status" value="1"/>
</dbReference>
<gene>
    <name evidence="2" type="ORF">LIER_29329</name>
</gene>
<dbReference type="Proteomes" id="UP001454036">
    <property type="component" value="Unassembled WGS sequence"/>
</dbReference>
<evidence type="ECO:0000313" key="2">
    <source>
        <dbReference type="EMBL" id="GAA0176318.1"/>
    </source>
</evidence>
<reference evidence="2 3" key="1">
    <citation type="submission" date="2024-01" db="EMBL/GenBank/DDBJ databases">
        <title>The complete chloroplast genome sequence of Lithospermum erythrorhizon: insights into the phylogenetic relationship among Boraginaceae species and the maternal lineages of purple gromwells.</title>
        <authorList>
            <person name="Okada T."/>
            <person name="Watanabe K."/>
        </authorList>
    </citation>
    <scope>NUCLEOTIDE SEQUENCE [LARGE SCALE GENOMIC DNA]</scope>
</reference>
<dbReference type="EMBL" id="BAABME010010069">
    <property type="protein sequence ID" value="GAA0176318.1"/>
    <property type="molecule type" value="Genomic_DNA"/>
</dbReference>
<feature type="domain" description="F-box" evidence="1">
    <location>
        <begin position="53"/>
        <end position="99"/>
    </location>
</feature>
<evidence type="ECO:0000313" key="3">
    <source>
        <dbReference type="Proteomes" id="UP001454036"/>
    </source>
</evidence>